<dbReference type="Proteomes" id="UP000319927">
    <property type="component" value="Unassembled WGS sequence"/>
</dbReference>
<dbReference type="RefSeq" id="WP_154943427.1">
    <property type="nucleotide sequence ID" value="NZ_VIXA01000005.1"/>
</dbReference>
<dbReference type="SUPFAM" id="SSF53756">
    <property type="entry name" value="UDP-Glycosyltransferase/glycogen phosphorylase"/>
    <property type="match status" value="1"/>
</dbReference>
<evidence type="ECO:0000313" key="2">
    <source>
        <dbReference type="Proteomes" id="UP000319927"/>
    </source>
</evidence>
<proteinExistence type="predicted"/>
<reference evidence="1 2" key="1">
    <citation type="submission" date="2019-06" db="EMBL/GenBank/DDBJ databases">
        <title>Sequencing the genomes of 1000 actinobacteria strains.</title>
        <authorList>
            <person name="Klenk H.-P."/>
        </authorList>
    </citation>
    <scope>NUCLEOTIDE SEQUENCE [LARGE SCALE GENOMIC DNA]</scope>
    <source>
        <strain evidence="1 2">DSM 102131</strain>
    </source>
</reference>
<evidence type="ECO:0000313" key="1">
    <source>
        <dbReference type="EMBL" id="TWG11177.1"/>
    </source>
</evidence>
<organism evidence="1 2">
    <name type="scientific">Micromonospora palomenae</name>
    <dbReference type="NCBI Taxonomy" id="1461247"/>
    <lineage>
        <taxon>Bacteria</taxon>
        <taxon>Bacillati</taxon>
        <taxon>Actinomycetota</taxon>
        <taxon>Actinomycetes</taxon>
        <taxon>Micromonosporales</taxon>
        <taxon>Micromonosporaceae</taxon>
        <taxon>Micromonospora</taxon>
    </lineage>
</organism>
<gene>
    <name evidence="1" type="ORF">FHX75_15269</name>
</gene>
<accession>A0A561VHV2</accession>
<dbReference type="GO" id="GO:0016740">
    <property type="term" value="F:transferase activity"/>
    <property type="evidence" value="ECO:0007669"/>
    <property type="project" value="UniProtKB-KW"/>
</dbReference>
<keyword evidence="2" id="KW-1185">Reference proteome</keyword>
<protein>
    <submittedName>
        <fullName evidence="1">Glycosyltransferase involved in cell wall biosynthesis</fullName>
    </submittedName>
</protein>
<dbReference type="OrthoDB" id="9815351at2"/>
<sequence length="400" mass="43276">MSHSAEGHSAAVNVLVLGTAEWDSPIATNQHYVVRELARAFDVTFVESLGLRRPKLEPRDLKRMAQRLHRSMSSVQRSARPRPENVRIVSPVVVPLHRAPTRPVNRALLHRSVSDWVNSSGPRVLWTFTPVTYGLEALAELTVYHCVDLLAEFPGIDGAAVRRGEEKLSSRAALAIGTSHAVADHLTKVGFPTVRLLTNVADTVVFESASLPAEQRRPAALFAGNLSPHKLDFDVLKSLATALKGRGELLLAGPIAAGGGGYDRQVEELTSLGARYLGVLDLPALAEVAGQCTVGLIPYALNAYTQGVSPLKCYEYLASGMAVVSTPLPEVRKVADGNPHVSAVEPQEFLDRVLAALDPPTDSARLDRMVRARQGSWSERGQLLRDLLASLLTPSTRKLP</sequence>
<comment type="caution">
    <text evidence="1">The sequence shown here is derived from an EMBL/GenBank/DDBJ whole genome shotgun (WGS) entry which is preliminary data.</text>
</comment>
<keyword evidence="1" id="KW-0808">Transferase</keyword>
<dbReference type="EMBL" id="VIXA01000005">
    <property type="protein sequence ID" value="TWG11177.1"/>
    <property type="molecule type" value="Genomic_DNA"/>
</dbReference>
<dbReference type="Pfam" id="PF13692">
    <property type="entry name" value="Glyco_trans_1_4"/>
    <property type="match status" value="1"/>
</dbReference>
<dbReference type="Gene3D" id="3.40.50.2000">
    <property type="entry name" value="Glycogen Phosphorylase B"/>
    <property type="match status" value="1"/>
</dbReference>
<dbReference type="AlphaFoldDB" id="A0A561VHV2"/>
<name>A0A561VHV2_9ACTN</name>